<proteinExistence type="predicted"/>
<dbReference type="AlphaFoldDB" id="A0A6J3LVB2"/>
<organism evidence="3">
    <name type="scientific">Dissoconium aciculare CBS 342.82</name>
    <dbReference type="NCBI Taxonomy" id="1314786"/>
    <lineage>
        <taxon>Eukaryota</taxon>
        <taxon>Fungi</taxon>
        <taxon>Dikarya</taxon>
        <taxon>Ascomycota</taxon>
        <taxon>Pezizomycotina</taxon>
        <taxon>Dothideomycetes</taxon>
        <taxon>Dothideomycetidae</taxon>
        <taxon>Mycosphaerellales</taxon>
        <taxon>Dissoconiaceae</taxon>
        <taxon>Dissoconium</taxon>
    </lineage>
</organism>
<reference evidence="3" key="1">
    <citation type="submission" date="2020-01" db="EMBL/GenBank/DDBJ databases">
        <authorList>
            <consortium name="DOE Joint Genome Institute"/>
            <person name="Haridas S."/>
            <person name="Albert R."/>
            <person name="Binder M."/>
            <person name="Bloem J."/>
            <person name="Labutti K."/>
            <person name="Salamov A."/>
            <person name="Andreopoulos B."/>
            <person name="Baker S.E."/>
            <person name="Barry K."/>
            <person name="Bills G."/>
            <person name="Bluhm B.H."/>
            <person name="Cannon C."/>
            <person name="Castanera R."/>
            <person name="Culley D.E."/>
            <person name="Daum C."/>
            <person name="Ezra D."/>
            <person name="Gonzalez J.B."/>
            <person name="Henrissat B."/>
            <person name="Kuo A."/>
            <person name="Liang C."/>
            <person name="Lipzen A."/>
            <person name="Lutzoni F."/>
            <person name="Magnuson J."/>
            <person name="Mondo S."/>
            <person name="Nolan M."/>
            <person name="Ohm R."/>
            <person name="Pangilinan J."/>
            <person name="Park H.-J."/>
            <person name="Ramirez L."/>
            <person name="Alfaro M."/>
            <person name="Sun H."/>
            <person name="Tritt A."/>
            <person name="Yoshinaga Y."/>
            <person name="Zwiers L.-H."/>
            <person name="Turgeon B.G."/>
            <person name="Goodwin S.B."/>
            <person name="Spatafora J.W."/>
            <person name="Crous P.W."/>
            <person name="Grigoriev I.V."/>
        </authorList>
    </citation>
    <scope>NUCLEOTIDE SEQUENCE</scope>
    <source>
        <strain evidence="3">CBS 342.82</strain>
    </source>
</reference>
<reference evidence="3" key="3">
    <citation type="submission" date="2025-08" db="UniProtKB">
        <authorList>
            <consortium name="RefSeq"/>
        </authorList>
    </citation>
    <scope>IDENTIFICATION</scope>
    <source>
        <strain evidence="3">CBS 342.82</strain>
    </source>
</reference>
<evidence type="ECO:0000313" key="2">
    <source>
        <dbReference type="Proteomes" id="UP000504637"/>
    </source>
</evidence>
<dbReference type="Proteomes" id="UP000504637">
    <property type="component" value="Unplaced"/>
</dbReference>
<feature type="region of interest" description="Disordered" evidence="1">
    <location>
        <begin position="550"/>
        <end position="583"/>
    </location>
</feature>
<dbReference type="PANTHER" id="PTHR35179:SF2">
    <property type="entry name" value="START DOMAIN-CONTAINING PROTEIN"/>
    <property type="match status" value="1"/>
</dbReference>
<gene>
    <name evidence="3" type="ORF">K489DRAFT_326409</name>
</gene>
<keyword evidence="2" id="KW-1185">Reference proteome</keyword>
<dbReference type="GeneID" id="54359703"/>
<name>A0A6J3LVB2_9PEZI</name>
<evidence type="ECO:0000313" key="3">
    <source>
        <dbReference type="RefSeq" id="XP_033456260.1"/>
    </source>
</evidence>
<dbReference type="RefSeq" id="XP_033456260.1">
    <property type="nucleotide sequence ID" value="XM_033601903.1"/>
</dbReference>
<protein>
    <submittedName>
        <fullName evidence="3">Uncharacterized protein</fullName>
    </submittedName>
</protein>
<evidence type="ECO:0000256" key="1">
    <source>
        <dbReference type="SAM" id="MobiDB-lite"/>
    </source>
</evidence>
<reference evidence="3" key="2">
    <citation type="submission" date="2020-04" db="EMBL/GenBank/DDBJ databases">
        <authorList>
            <consortium name="NCBI Genome Project"/>
        </authorList>
    </citation>
    <scope>NUCLEOTIDE SEQUENCE</scope>
    <source>
        <strain evidence="3">CBS 342.82</strain>
    </source>
</reference>
<sequence>MPTAPHEDAKITDVKHLASYNWIEALHPTIAVPGMPPRWLDVSLPKQLPKDTGLFYIAQNAARHPKYPMEPLFRAIQEEHPNFNYGDVGIISDRNNLRKLLSFVDPATNKHASDDFTIDAECIGDAVVLNRVEAHTQEIIGPNDFRGYGHEFEKAYTKCEISESTGHYRVVGYQFFGVNYLVRHATDGFVGAHGGSDVDDSDILDKLVGLSIAASKSCKTSGSDLILVKRGKLVPIGNTLEVKTRVSHKPLSLQEVVPQLWISQTPLLVRALYTKGRFPVPNVENVKAEITMWEITHQSSLQKLARLMSRIIDAVKDFKHAKIEYSAAQKLLTIRPVDAVDMLPEDLYPILMAPPPSSISPEEPAKSPTLLRIGSDTFRVNMAKFPALPSFALSGHDLSSSETKLYRSIPYFDVLLKGVDLGFRQCFRSLGTNIFSYQALCKTIDELGVDVLENQTLNDITTNLKAGKSDDYEDTTGNKRLARDSAFRLVYYVLTDRFTPDSTLEKNKIYNAVQFVISHYRTFGYKIRHITRAAFDLKIPVSFKQRATLDKWSKDSDQDEDDATTESDSPYNSGYYDFDSDSS</sequence>
<accession>A0A6J3LVB2</accession>
<dbReference type="PANTHER" id="PTHR35179">
    <property type="entry name" value="PROTEIN CBG02620"/>
    <property type="match status" value="1"/>
</dbReference>
<dbReference type="OrthoDB" id="420564at2759"/>